<evidence type="ECO:0000256" key="8">
    <source>
        <dbReference type="ARBA" id="ARBA00022903"/>
    </source>
</evidence>
<keyword evidence="4" id="KW-0808">Transferase</keyword>
<evidence type="ECO:0000313" key="13">
    <source>
        <dbReference type="Proteomes" id="UP000076882"/>
    </source>
</evidence>
<dbReference type="GO" id="GO:0042802">
    <property type="term" value="F:identical protein binding"/>
    <property type="evidence" value="ECO:0007669"/>
    <property type="project" value="UniProtKB-ARBA"/>
</dbReference>
<dbReference type="FunFam" id="3.40.50.300:FF:000527">
    <property type="entry name" value="Tyrosine-protein kinase etk"/>
    <property type="match status" value="1"/>
</dbReference>
<dbReference type="EC" id="2.7.10.2" evidence="3"/>
<evidence type="ECO:0000256" key="11">
    <source>
        <dbReference type="ARBA" id="ARBA00051245"/>
    </source>
</evidence>
<dbReference type="InterPro" id="IPR050445">
    <property type="entry name" value="Bact_polysacc_biosynth/exp"/>
</dbReference>
<evidence type="ECO:0000256" key="7">
    <source>
        <dbReference type="ARBA" id="ARBA00022840"/>
    </source>
</evidence>
<keyword evidence="8" id="KW-0972">Capsule biogenesis/degradation</keyword>
<dbReference type="Proteomes" id="UP000076882">
    <property type="component" value="Unassembled WGS sequence"/>
</dbReference>
<dbReference type="GO" id="GO:0005886">
    <property type="term" value="C:plasma membrane"/>
    <property type="evidence" value="ECO:0007669"/>
    <property type="project" value="TreeGrafter"/>
</dbReference>
<dbReference type="CDD" id="cd05387">
    <property type="entry name" value="BY-kinase"/>
    <property type="match status" value="1"/>
</dbReference>
<dbReference type="Gene3D" id="3.40.50.300">
    <property type="entry name" value="P-loop containing nucleotide triphosphate hydrolases"/>
    <property type="match status" value="1"/>
</dbReference>
<evidence type="ECO:0000256" key="6">
    <source>
        <dbReference type="ARBA" id="ARBA00022777"/>
    </source>
</evidence>
<evidence type="ECO:0000256" key="2">
    <source>
        <dbReference type="ARBA" id="ARBA00007316"/>
    </source>
</evidence>
<evidence type="ECO:0000256" key="9">
    <source>
        <dbReference type="ARBA" id="ARBA00023137"/>
    </source>
</evidence>
<accession>A0A165S7H4</accession>
<comment type="similarity">
    <text evidence="2">Belongs to the CpsD/CapB family.</text>
</comment>
<dbReference type="AlphaFoldDB" id="A0A165S7H4"/>
<evidence type="ECO:0000256" key="10">
    <source>
        <dbReference type="ARBA" id="ARBA00023169"/>
    </source>
</evidence>
<keyword evidence="5" id="KW-0547">Nucleotide-binding</keyword>
<reference evidence="12 13" key="1">
    <citation type="submission" date="2016-03" db="EMBL/GenBank/DDBJ databases">
        <title>Comparative genomics of 54 Lactobacillus plantarum strains reveals genomic uncoupling from niche constraints.</title>
        <authorList>
            <person name="Martino M.E."/>
        </authorList>
    </citation>
    <scope>NUCLEOTIDE SEQUENCE [LARGE SCALE GENOMIC DNA]</scope>
    <source>
        <strain evidence="12 13">19.1</strain>
    </source>
</reference>
<keyword evidence="7" id="KW-0067">ATP-binding</keyword>
<comment type="catalytic activity">
    <reaction evidence="11">
        <text>L-tyrosyl-[protein] + ATP = O-phospho-L-tyrosyl-[protein] + ADP + H(+)</text>
        <dbReference type="Rhea" id="RHEA:10596"/>
        <dbReference type="Rhea" id="RHEA-COMP:10136"/>
        <dbReference type="Rhea" id="RHEA-COMP:20101"/>
        <dbReference type="ChEBI" id="CHEBI:15378"/>
        <dbReference type="ChEBI" id="CHEBI:30616"/>
        <dbReference type="ChEBI" id="CHEBI:46858"/>
        <dbReference type="ChEBI" id="CHEBI:61978"/>
        <dbReference type="ChEBI" id="CHEBI:456216"/>
        <dbReference type="EC" id="2.7.10.2"/>
    </reaction>
</comment>
<keyword evidence="9" id="KW-0829">Tyrosine-protein kinase</keyword>
<comment type="pathway">
    <text evidence="1">Capsule biogenesis; capsule polysaccharide biosynthesis.</text>
</comment>
<dbReference type="InterPro" id="IPR033756">
    <property type="entry name" value="YlxH/NBP35"/>
</dbReference>
<gene>
    <name evidence="12" type="ORF">Lp19_0503</name>
</gene>
<dbReference type="SUPFAM" id="SSF52540">
    <property type="entry name" value="P-loop containing nucleoside triphosphate hydrolases"/>
    <property type="match status" value="1"/>
</dbReference>
<organism evidence="12 13">
    <name type="scientific">Lactiplantibacillus plantarum</name>
    <name type="common">Lactobacillus plantarum</name>
    <dbReference type="NCBI Taxonomy" id="1590"/>
    <lineage>
        <taxon>Bacteria</taxon>
        <taxon>Bacillati</taxon>
        <taxon>Bacillota</taxon>
        <taxon>Bacilli</taxon>
        <taxon>Lactobacillales</taxon>
        <taxon>Lactobacillaceae</taxon>
        <taxon>Lactiplantibacillus</taxon>
    </lineage>
</organism>
<comment type="caution">
    <text evidence="12">The sequence shown here is derived from an EMBL/GenBank/DDBJ whole genome shotgun (WGS) entry which is preliminary data.</text>
</comment>
<dbReference type="PATRIC" id="fig|1590.144.peg.1042"/>
<dbReference type="InterPro" id="IPR027417">
    <property type="entry name" value="P-loop_NTPase"/>
</dbReference>
<dbReference type="GO" id="GO:0000271">
    <property type="term" value="P:polysaccharide biosynthetic process"/>
    <property type="evidence" value="ECO:0007669"/>
    <property type="project" value="UniProtKB-KW"/>
</dbReference>
<dbReference type="KEGG" id="lpb:SH83_04990"/>
<dbReference type="PANTHER" id="PTHR32309:SF13">
    <property type="entry name" value="FERRIC ENTEROBACTIN TRANSPORT PROTEIN FEPE"/>
    <property type="match status" value="1"/>
</dbReference>
<evidence type="ECO:0000313" key="12">
    <source>
        <dbReference type="EMBL" id="KZU97819.1"/>
    </source>
</evidence>
<dbReference type="NCBIfam" id="TIGR01007">
    <property type="entry name" value="eps_fam"/>
    <property type="match status" value="1"/>
</dbReference>
<dbReference type="GO" id="GO:0005524">
    <property type="term" value="F:ATP binding"/>
    <property type="evidence" value="ECO:0007669"/>
    <property type="project" value="UniProtKB-KW"/>
</dbReference>
<evidence type="ECO:0000256" key="1">
    <source>
        <dbReference type="ARBA" id="ARBA00005132"/>
    </source>
</evidence>
<dbReference type="EMBL" id="LUXM01000012">
    <property type="protein sequence ID" value="KZU97819.1"/>
    <property type="molecule type" value="Genomic_DNA"/>
</dbReference>
<dbReference type="Pfam" id="PF10609">
    <property type="entry name" value="ParA"/>
    <property type="match status" value="1"/>
</dbReference>
<dbReference type="RefSeq" id="WP_024971390.1">
    <property type="nucleotide sequence ID" value="NZ_AP018405.1"/>
</dbReference>
<evidence type="ECO:0000256" key="3">
    <source>
        <dbReference type="ARBA" id="ARBA00011903"/>
    </source>
</evidence>
<protein>
    <recommendedName>
        <fullName evidence="3">non-specific protein-tyrosine kinase</fullName>
        <ecNumber evidence="3">2.7.10.2</ecNumber>
    </recommendedName>
</protein>
<name>A0A165S7H4_LACPN</name>
<keyword evidence="6 12" id="KW-0418">Kinase</keyword>
<keyword evidence="10" id="KW-0270">Exopolysaccharide synthesis</keyword>
<proteinExistence type="inferred from homology"/>
<dbReference type="InterPro" id="IPR005702">
    <property type="entry name" value="Wzc-like_C"/>
</dbReference>
<dbReference type="PANTHER" id="PTHR32309">
    <property type="entry name" value="TYROSINE-PROTEIN KINASE"/>
    <property type="match status" value="1"/>
</dbReference>
<evidence type="ECO:0000256" key="5">
    <source>
        <dbReference type="ARBA" id="ARBA00022741"/>
    </source>
</evidence>
<sequence>MFKRKEKNIATTAPINLTTINEPMSVITEQIKTIRTNINFTATDHKLRTLMVTSAMLGEGKSTVSGNLAVEYAKEGMQVLLVDADLRRPTIHKTFGLKNHKGLSSWLANQLDDVNDAIHPVIGNLFVMTSGPKPPNPAELLGSNKMTEFLTSATRKLDLVIVDAPPILPVTDSQLLANKVDGTVLVVRQGVAQKAAVRDAVNSLKKSQANILGAVLNDVRDGSHHGYYGYNSGYGYYSDEDK</sequence>
<dbReference type="GO" id="GO:0004715">
    <property type="term" value="F:non-membrane spanning protein tyrosine kinase activity"/>
    <property type="evidence" value="ECO:0007669"/>
    <property type="project" value="UniProtKB-EC"/>
</dbReference>
<evidence type="ECO:0000256" key="4">
    <source>
        <dbReference type="ARBA" id="ARBA00022679"/>
    </source>
</evidence>